<sequence>MFKIIQRARGYRLGQGAFDELRCAGLSDSALDSLLSLKDKHYPSKKEFIDTIQVIMQTSLADSYVRQILKSAKVLQLREILRYIRTLRGYRFIRYNTLSNYLFNSLRFPKLARGKTVVINCHDKNNFYYGKNICLGDYVKLDIGTSKLRLADGVGVHNNCRLAPEKSGIKIGKRSRIQDFGRLSGEITIGEDVIIAPNFYASSGVHVFNKSPHLLMNLQDQMYDGLMGECYIEDDCWVGMNVCLMPGVRIRRGCVIGAGAIVTRTTEPYSIYAGVPARKIGTRLTLEPKTILDASIAENLPYFYQGFDHYNYLNYKDKLLGILTDATHFALYTELSNIKSVHLEIEPATAAPVTLKYKSFNFEIKTGINNIIINEIELIDKLLKLESTERLIIRKVMFQNI</sequence>
<dbReference type="RefSeq" id="WP_250421067.1">
    <property type="nucleotide sequence ID" value="NZ_JAJKBJ010000004.1"/>
</dbReference>
<gene>
    <name evidence="1" type="ORF">LOX96_05620</name>
</gene>
<dbReference type="AlphaFoldDB" id="A0A9X2D0F2"/>
<dbReference type="Proteomes" id="UP001139721">
    <property type="component" value="Unassembled WGS sequence"/>
</dbReference>
<evidence type="ECO:0000313" key="2">
    <source>
        <dbReference type="Proteomes" id="UP001139721"/>
    </source>
</evidence>
<keyword evidence="2" id="KW-1185">Reference proteome</keyword>
<dbReference type="CDD" id="cd04647">
    <property type="entry name" value="LbH_MAT_like"/>
    <property type="match status" value="1"/>
</dbReference>
<dbReference type="PANTHER" id="PTHR23416">
    <property type="entry name" value="SIALIC ACID SYNTHASE-RELATED"/>
    <property type="match status" value="1"/>
</dbReference>
<dbReference type="SUPFAM" id="SSF51161">
    <property type="entry name" value="Trimeric LpxA-like enzymes"/>
    <property type="match status" value="1"/>
</dbReference>
<dbReference type="InterPro" id="IPR051159">
    <property type="entry name" value="Hexapeptide_acetyltransf"/>
</dbReference>
<keyword evidence="1" id="KW-0808">Transferase</keyword>
<evidence type="ECO:0000313" key="1">
    <source>
        <dbReference type="EMBL" id="MCL9683562.1"/>
    </source>
</evidence>
<name>A0A9X2D0F2_9GAMM</name>
<dbReference type="EMBL" id="JAJKBJ010000004">
    <property type="protein sequence ID" value="MCL9683562.1"/>
    <property type="molecule type" value="Genomic_DNA"/>
</dbReference>
<dbReference type="Pfam" id="PF00132">
    <property type="entry name" value="Hexapep"/>
    <property type="match status" value="1"/>
</dbReference>
<keyword evidence="1" id="KW-0012">Acyltransferase</keyword>
<protein>
    <submittedName>
        <fullName evidence="1">Acyltransferase</fullName>
    </submittedName>
</protein>
<comment type="caution">
    <text evidence="1">The sequence shown here is derived from an EMBL/GenBank/DDBJ whole genome shotgun (WGS) entry which is preliminary data.</text>
</comment>
<dbReference type="GO" id="GO:0016746">
    <property type="term" value="F:acyltransferase activity"/>
    <property type="evidence" value="ECO:0007669"/>
    <property type="project" value="UniProtKB-KW"/>
</dbReference>
<proteinExistence type="predicted"/>
<reference evidence="1" key="1">
    <citation type="submission" date="2021-11" db="EMBL/GenBank/DDBJ databases">
        <title>Legionella maioricencis sp. nov., a new species isolated from hot water samples in Mallorca.</title>
        <authorList>
            <person name="Crespi S."/>
            <person name="Drasar V."/>
            <person name="Salva-Serra F."/>
            <person name="Jaen-Luchoro D."/>
            <person name="Pineiro-Iglesias B."/>
            <person name="Aliaga F."/>
            <person name="Fernandez-Juarez V."/>
            <person name="Coll G."/>
            <person name="Moore E.R.B."/>
            <person name="Bennasar-Figueras A."/>
        </authorList>
    </citation>
    <scope>NUCLEOTIDE SEQUENCE</scope>
    <source>
        <strain evidence="1">HCPI-6</strain>
    </source>
</reference>
<dbReference type="InterPro" id="IPR001451">
    <property type="entry name" value="Hexapep"/>
</dbReference>
<dbReference type="InterPro" id="IPR011004">
    <property type="entry name" value="Trimer_LpxA-like_sf"/>
</dbReference>
<dbReference type="Gene3D" id="2.160.10.10">
    <property type="entry name" value="Hexapeptide repeat proteins"/>
    <property type="match status" value="1"/>
</dbReference>
<organism evidence="1 2">
    <name type="scientific">Legionella maioricensis</name>
    <dbReference type="NCBI Taxonomy" id="2896528"/>
    <lineage>
        <taxon>Bacteria</taxon>
        <taxon>Pseudomonadati</taxon>
        <taxon>Pseudomonadota</taxon>
        <taxon>Gammaproteobacteria</taxon>
        <taxon>Legionellales</taxon>
        <taxon>Legionellaceae</taxon>
        <taxon>Legionella</taxon>
    </lineage>
</organism>
<accession>A0A9X2D0F2</accession>